<dbReference type="Gene3D" id="1.50.10.10">
    <property type="match status" value="1"/>
</dbReference>
<comment type="caution">
    <text evidence="2">The sequence shown here is derived from an EMBL/GenBank/DDBJ whole genome shotgun (WGS) entry which is preliminary data.</text>
</comment>
<dbReference type="RefSeq" id="WP_168738940.1">
    <property type="nucleotide sequence ID" value="NZ_JABAHZ010000002.1"/>
</dbReference>
<dbReference type="Proteomes" id="UP000552864">
    <property type="component" value="Unassembled WGS sequence"/>
</dbReference>
<protein>
    <recommendedName>
        <fullName evidence="4">Alpha-L-rhamnosidase six-hairpin glycosidase domain-containing protein</fullName>
    </recommendedName>
</protein>
<sequence>MKKTLFFISCLLAIVLSSLQIKSQSVSADQRAHDLGIPTLDELAGTWIPQELAVNPPSLHNCHNMLIVDKDLTSYFFNPGGWLYNLAAYADPREPSIWKRGHPALKLLIDGIEYQSEELKQGNYRVLRRNEHCNGLSVETDTRLMHQKRGVLLTVKCTNTTLTAKRFKLTMKVPGSIQPDGIGVANEFQRKGVITVVRPTSPPDKIDIDAYIVALWNWHIDLKPGETYTIGFVAGDEDTQLTTTDGFIQGDINHAKGHYIDSCVNMWAKAFNAAFEDCKFQWANRWADAFTVNNSHYSGHAPVLKTTDAALQRNYYMGIFTLLSVERSQFPIYPVSFITNGERDDGTQFYGDLAVLPTLWSLLEPKGMKATLRRWLVQNLRNGAWLDIRQTSGYDTTHYNRMFGYAFNACLFFKTADTYLRVTQDTAFLDEALEDGRTVFQHLNRIAVDWETLPKNKTGLTDFGGNECLLECDPNYTHYVAAMNAQVIYMLRKMAGWLRFKGNPVSAGKMEIQANKLLPIVMQLYKEGEGIWLSYDEKGNKVEIRHCMDYAYAGDALVNDLSRKQKQEMNNFVKSELMTDNWMRAMSLRDSAAAYTYRADHGPYGSYDVWLPLTMHTMWQLGDASSAFDFYRRISAVTLEGSFTQAHEFYGPTYNRKDAPVRISEAWGNMRETSGGGTFAEVVIQTFFGFDPNISGTKILVDPALKRPFKGVLQNVNCHHKNISLQTGEDGIEIK</sequence>
<evidence type="ECO:0000313" key="2">
    <source>
        <dbReference type="EMBL" id="NLR79659.1"/>
    </source>
</evidence>
<reference evidence="2 3" key="1">
    <citation type="submission" date="2020-04" db="EMBL/GenBank/DDBJ databases">
        <authorList>
            <person name="Yin C."/>
        </authorList>
    </citation>
    <scope>NUCLEOTIDE SEQUENCE [LARGE SCALE GENOMIC DNA]</scope>
    <source>
        <strain evidence="2 3">Ak56</strain>
    </source>
</reference>
<dbReference type="GO" id="GO:0005975">
    <property type="term" value="P:carbohydrate metabolic process"/>
    <property type="evidence" value="ECO:0007669"/>
    <property type="project" value="InterPro"/>
</dbReference>
<organism evidence="2 3">
    <name type="scientific">Chitinophaga eiseniae</name>
    <dbReference type="NCBI Taxonomy" id="634771"/>
    <lineage>
        <taxon>Bacteria</taxon>
        <taxon>Pseudomonadati</taxon>
        <taxon>Bacteroidota</taxon>
        <taxon>Chitinophagia</taxon>
        <taxon>Chitinophagales</taxon>
        <taxon>Chitinophagaceae</taxon>
        <taxon>Chitinophaga</taxon>
    </lineage>
</organism>
<dbReference type="InterPro" id="IPR008928">
    <property type="entry name" value="6-hairpin_glycosidase_sf"/>
</dbReference>
<dbReference type="SUPFAM" id="SSF48208">
    <property type="entry name" value="Six-hairpin glycosidases"/>
    <property type="match status" value="1"/>
</dbReference>
<evidence type="ECO:0000313" key="3">
    <source>
        <dbReference type="Proteomes" id="UP000552864"/>
    </source>
</evidence>
<gene>
    <name evidence="2" type="ORF">HGH91_13560</name>
</gene>
<dbReference type="InterPro" id="IPR012341">
    <property type="entry name" value="6hp_glycosidase-like_sf"/>
</dbReference>
<feature type="chain" id="PRO_5032534923" description="Alpha-L-rhamnosidase six-hairpin glycosidase domain-containing protein" evidence="1">
    <location>
        <begin position="29"/>
        <end position="735"/>
    </location>
</feature>
<keyword evidence="1" id="KW-0732">Signal</keyword>
<proteinExistence type="predicted"/>
<evidence type="ECO:0000256" key="1">
    <source>
        <dbReference type="SAM" id="SignalP"/>
    </source>
</evidence>
<dbReference type="EMBL" id="JABAHZ010000002">
    <property type="protein sequence ID" value="NLR79659.1"/>
    <property type="molecule type" value="Genomic_DNA"/>
</dbReference>
<name>A0A847SQR6_9BACT</name>
<feature type="signal peptide" evidence="1">
    <location>
        <begin position="1"/>
        <end position="28"/>
    </location>
</feature>
<keyword evidence="3" id="KW-1185">Reference proteome</keyword>
<dbReference type="AlphaFoldDB" id="A0A847SQR6"/>
<evidence type="ECO:0008006" key="4">
    <source>
        <dbReference type="Google" id="ProtNLM"/>
    </source>
</evidence>
<accession>A0A847SQR6</accession>